<dbReference type="InterPro" id="IPR022684">
    <property type="entry name" value="Calpain_cysteine_protease"/>
</dbReference>
<keyword evidence="8" id="KW-1185">Reference proteome</keyword>
<dbReference type="OrthoDB" id="7325981at2"/>
<dbReference type="PANTHER" id="PTHR10183">
    <property type="entry name" value="CALPAIN"/>
    <property type="match status" value="1"/>
</dbReference>
<dbReference type="GO" id="GO:0004198">
    <property type="term" value="F:calcium-dependent cysteine-type endopeptidase activity"/>
    <property type="evidence" value="ECO:0007669"/>
    <property type="project" value="InterPro"/>
</dbReference>
<evidence type="ECO:0000259" key="6">
    <source>
        <dbReference type="PROSITE" id="PS50203"/>
    </source>
</evidence>
<dbReference type="InterPro" id="IPR038765">
    <property type="entry name" value="Papain-like_cys_pep_sf"/>
</dbReference>
<dbReference type="InterPro" id="IPR001300">
    <property type="entry name" value="Peptidase_C2_calpain_cat"/>
</dbReference>
<dbReference type="PANTHER" id="PTHR10183:SF379">
    <property type="entry name" value="CALPAIN-5"/>
    <property type="match status" value="1"/>
</dbReference>
<dbReference type="PROSITE" id="PS50203">
    <property type="entry name" value="CALPAIN_CAT"/>
    <property type="match status" value="1"/>
</dbReference>
<feature type="active site" evidence="5">
    <location>
        <position position="339"/>
    </location>
</feature>
<evidence type="ECO:0000256" key="5">
    <source>
        <dbReference type="PROSITE-ProRule" id="PRU00239"/>
    </source>
</evidence>
<gene>
    <name evidence="7" type="ORF">DFR50_11535</name>
</gene>
<dbReference type="EMBL" id="QNRK01000015">
    <property type="protein sequence ID" value="RBP11928.1"/>
    <property type="molecule type" value="Genomic_DNA"/>
</dbReference>
<feature type="domain" description="Calpain catalytic" evidence="6">
    <location>
        <begin position="162"/>
        <end position="417"/>
    </location>
</feature>
<feature type="active site" evidence="5">
    <location>
        <position position="357"/>
    </location>
</feature>
<evidence type="ECO:0000256" key="1">
    <source>
        <dbReference type="ARBA" id="ARBA00007623"/>
    </source>
</evidence>
<evidence type="ECO:0000256" key="3">
    <source>
        <dbReference type="ARBA" id="ARBA00022801"/>
    </source>
</evidence>
<evidence type="ECO:0000256" key="2">
    <source>
        <dbReference type="ARBA" id="ARBA00022670"/>
    </source>
</evidence>
<dbReference type="Pfam" id="PF00648">
    <property type="entry name" value="Peptidase_C2"/>
    <property type="match status" value="1"/>
</dbReference>
<dbReference type="Gene3D" id="3.90.70.10">
    <property type="entry name" value="Cysteine proteinases"/>
    <property type="match status" value="1"/>
</dbReference>
<protein>
    <submittedName>
        <fullName evidence="7">C1A family cysteine protease</fullName>
    </submittedName>
</protein>
<keyword evidence="4 5" id="KW-0788">Thiol protease</keyword>
<feature type="active site" evidence="5">
    <location>
        <position position="171"/>
    </location>
</feature>
<evidence type="ECO:0000256" key="4">
    <source>
        <dbReference type="ARBA" id="ARBA00022807"/>
    </source>
</evidence>
<dbReference type="RefSeq" id="WP_147262772.1">
    <property type="nucleotide sequence ID" value="NZ_QNRK01000015.1"/>
</dbReference>
<evidence type="ECO:0000313" key="8">
    <source>
        <dbReference type="Proteomes" id="UP000253529"/>
    </source>
</evidence>
<proteinExistence type="inferred from homology"/>
<sequence length="1141" mass="113748">MSISIAGSADAWINSLTDPGVSSDVSRLAADGVLSYADLLQILTDVATRGAVTQAEFGDLQIIAAHLNVGVSTPAHAAAAFIQLVDGNPANAFWNGGATATALGNLAAGTSAADLGKLIGKWFLGSDMPDPALPADETPEATSYAAFTDTLYGSSGAPQVADVGQGDLGDCELGAALIALAAQNPGRIESMFVDDGNGVYSVRFTIGGDEVWETVNDQLPVFSGYGRLAFQNADSGDTQVFWADLAEKAYAQLAETGEIGLPAGKTQNAYASIDGLDTDDVLNNLSGGSSVVNYAYSDTNWNADKEIFIAALASGEDLIVNSYSGTRDSQGHTEFVALHAFAIVGYDAATGDFILRNPWGTDGQGLGYDVQFEASMNDIAGVDGDVAVDNANQTALRVLTIPQGYQDAVWVGGQEIVGAGSSAPVASWFTTVDGSGASVTEYRFEVAGPGSIDLDGATDLATSAQHAEGQTVVSAGDLSKVLFAGAGAAVPSTSTLIVWAYDGATWSAAADIAVSIAATALSVTPKVETLVAPSGTIALSSLFQAEGIGSSPGVFYDIEVASGGGTVNLNGAYNYQGGGYDDVSAASFPLLTFTAPAAAGITRLQVAVGVNYGWIWSAWQSIDVITGASAADAIQDFDDGRLAATQAVADTAAAIGANLDGLQTMLAAGALDGILITDNGVIAINAGQLKRDAGALGAIANSLFEVVASGAATYIVGGNGRTGTPIAVSASGGAVDLKADSNMALTGSGDGVFSGAGSTFTVTGGADQINFQGSGDVANLIDAGSAWDLVTGLNGATGTIDLTSAGANITGGGDTVVFSGGGNNSASLINTVSAWDLVTGLNGATGTVYLTNAGANISGGGDAVEFFQGASNSASLINTFSAWDNLKSANGASGTVYLTSAGANIAGGGDTVEFYGGAGNSASLTNTVSAWDNVKSANGATGTVYLTNAGANIAGGGDTVEFYAGANNSASLINTVSAWDNVKSVNGATGTVYLTNAGANITGGGDTVDFYAGASNSASLINTGTAPDTVKSANGATGTVDLSNAQASISGAGDMVDFWSGASNSASLSGTDSVLFNQKAFGLDTVNGYTSADPLSFNIADQGHLAISQSGASTLITFDAADVVTLTNVSVSSLGSITYHS</sequence>
<accession>A0A366FBB3</accession>
<evidence type="ECO:0000313" key="7">
    <source>
        <dbReference type="EMBL" id="RBP11928.1"/>
    </source>
</evidence>
<dbReference type="Proteomes" id="UP000253529">
    <property type="component" value="Unassembled WGS sequence"/>
</dbReference>
<dbReference type="GO" id="GO:0006508">
    <property type="term" value="P:proteolysis"/>
    <property type="evidence" value="ECO:0007669"/>
    <property type="project" value="UniProtKB-KW"/>
</dbReference>
<keyword evidence="2 5" id="KW-0645">Protease</keyword>
<name>A0A366FBB3_9HYPH</name>
<comment type="similarity">
    <text evidence="1">Belongs to the peptidase C2 family.</text>
</comment>
<dbReference type="SUPFAM" id="SSF54001">
    <property type="entry name" value="Cysteine proteinases"/>
    <property type="match status" value="1"/>
</dbReference>
<comment type="caution">
    <text evidence="7">The sequence shown here is derived from an EMBL/GenBank/DDBJ whole genome shotgun (WGS) entry which is preliminary data.</text>
</comment>
<organism evidence="7 8">
    <name type="scientific">Roseiarcus fermentans</name>
    <dbReference type="NCBI Taxonomy" id="1473586"/>
    <lineage>
        <taxon>Bacteria</taxon>
        <taxon>Pseudomonadati</taxon>
        <taxon>Pseudomonadota</taxon>
        <taxon>Alphaproteobacteria</taxon>
        <taxon>Hyphomicrobiales</taxon>
        <taxon>Roseiarcaceae</taxon>
        <taxon>Roseiarcus</taxon>
    </lineage>
</organism>
<reference evidence="7 8" key="1">
    <citation type="submission" date="2018-06" db="EMBL/GenBank/DDBJ databases">
        <title>Genomic Encyclopedia of Type Strains, Phase IV (KMG-IV): sequencing the most valuable type-strain genomes for metagenomic binning, comparative biology and taxonomic classification.</title>
        <authorList>
            <person name="Goeker M."/>
        </authorList>
    </citation>
    <scope>NUCLEOTIDE SEQUENCE [LARGE SCALE GENOMIC DNA]</scope>
    <source>
        <strain evidence="7 8">DSM 24875</strain>
    </source>
</reference>
<dbReference type="AlphaFoldDB" id="A0A366FBB3"/>
<keyword evidence="3 5" id="KW-0378">Hydrolase</keyword>